<dbReference type="InterPro" id="IPR029526">
    <property type="entry name" value="PGBD"/>
</dbReference>
<accession>A0A9J6FMS4</accession>
<organism evidence="3 4">
    <name type="scientific">Haemaphysalis longicornis</name>
    <name type="common">Bush tick</name>
    <dbReference type="NCBI Taxonomy" id="44386"/>
    <lineage>
        <taxon>Eukaryota</taxon>
        <taxon>Metazoa</taxon>
        <taxon>Ecdysozoa</taxon>
        <taxon>Arthropoda</taxon>
        <taxon>Chelicerata</taxon>
        <taxon>Arachnida</taxon>
        <taxon>Acari</taxon>
        <taxon>Parasitiformes</taxon>
        <taxon>Ixodida</taxon>
        <taxon>Ixodoidea</taxon>
        <taxon>Ixodidae</taxon>
        <taxon>Haemaphysalinae</taxon>
        <taxon>Haemaphysalis</taxon>
    </lineage>
</organism>
<evidence type="ECO:0000313" key="4">
    <source>
        <dbReference type="Proteomes" id="UP000821853"/>
    </source>
</evidence>
<comment type="caution">
    <text evidence="3">The sequence shown here is derived from an EMBL/GenBank/DDBJ whole genome shotgun (WGS) entry which is preliminary data.</text>
</comment>
<dbReference type="OrthoDB" id="6514097at2759"/>
<evidence type="ECO:0000256" key="1">
    <source>
        <dbReference type="SAM" id="MobiDB-lite"/>
    </source>
</evidence>
<dbReference type="PANTHER" id="PTHR47055:SF3">
    <property type="entry name" value="PHORBOL-ESTER_DAG-TYPE DOMAIN-CONTAINING PROTEIN"/>
    <property type="match status" value="1"/>
</dbReference>
<keyword evidence="4" id="KW-1185">Reference proteome</keyword>
<protein>
    <recommendedName>
        <fullName evidence="2">PiggyBac transposable element-derived protein domain-containing protein</fullName>
    </recommendedName>
</protein>
<dbReference type="Proteomes" id="UP000821853">
    <property type="component" value="Chromosome 10"/>
</dbReference>
<evidence type="ECO:0000313" key="3">
    <source>
        <dbReference type="EMBL" id="KAH9364143.1"/>
    </source>
</evidence>
<reference evidence="3 4" key="1">
    <citation type="journal article" date="2020" name="Cell">
        <title>Large-Scale Comparative Analyses of Tick Genomes Elucidate Their Genetic Diversity and Vector Capacities.</title>
        <authorList>
            <consortium name="Tick Genome and Microbiome Consortium (TIGMIC)"/>
            <person name="Jia N."/>
            <person name="Wang J."/>
            <person name="Shi W."/>
            <person name="Du L."/>
            <person name="Sun Y."/>
            <person name="Zhan W."/>
            <person name="Jiang J.F."/>
            <person name="Wang Q."/>
            <person name="Zhang B."/>
            <person name="Ji P."/>
            <person name="Bell-Sakyi L."/>
            <person name="Cui X.M."/>
            <person name="Yuan T.T."/>
            <person name="Jiang B.G."/>
            <person name="Yang W.F."/>
            <person name="Lam T.T."/>
            <person name="Chang Q.C."/>
            <person name="Ding S.J."/>
            <person name="Wang X.J."/>
            <person name="Zhu J.G."/>
            <person name="Ruan X.D."/>
            <person name="Zhao L."/>
            <person name="Wei J.T."/>
            <person name="Ye R.Z."/>
            <person name="Que T.C."/>
            <person name="Du C.H."/>
            <person name="Zhou Y.H."/>
            <person name="Cheng J.X."/>
            <person name="Dai P.F."/>
            <person name="Guo W.B."/>
            <person name="Han X.H."/>
            <person name="Huang E.J."/>
            <person name="Li L.F."/>
            <person name="Wei W."/>
            <person name="Gao Y.C."/>
            <person name="Liu J.Z."/>
            <person name="Shao H.Z."/>
            <person name="Wang X."/>
            <person name="Wang C.C."/>
            <person name="Yang T.C."/>
            <person name="Huo Q.B."/>
            <person name="Li W."/>
            <person name="Chen H.Y."/>
            <person name="Chen S.E."/>
            <person name="Zhou L.G."/>
            <person name="Ni X.B."/>
            <person name="Tian J.H."/>
            <person name="Sheng Y."/>
            <person name="Liu T."/>
            <person name="Pan Y.S."/>
            <person name="Xia L.Y."/>
            <person name="Li J."/>
            <person name="Zhao F."/>
            <person name="Cao W.C."/>
        </authorList>
    </citation>
    <scope>NUCLEOTIDE SEQUENCE [LARGE SCALE GENOMIC DNA]</scope>
    <source>
        <strain evidence="3">HaeL-2018</strain>
    </source>
</reference>
<dbReference type="EMBL" id="JABSTR010000002">
    <property type="protein sequence ID" value="KAH9364143.1"/>
    <property type="molecule type" value="Genomic_DNA"/>
</dbReference>
<dbReference type="InterPro" id="IPR052638">
    <property type="entry name" value="PiggyBac_TE-derived"/>
</dbReference>
<name>A0A9J6FMS4_HAELO</name>
<evidence type="ECO:0000259" key="2">
    <source>
        <dbReference type="Pfam" id="PF13843"/>
    </source>
</evidence>
<feature type="domain" description="PiggyBac transposable element-derived protein" evidence="2">
    <location>
        <begin position="11"/>
        <end position="120"/>
    </location>
</feature>
<dbReference type="Pfam" id="PF13843">
    <property type="entry name" value="DDE_Tnp_1_7"/>
    <property type="match status" value="1"/>
</dbReference>
<feature type="region of interest" description="Disordered" evidence="1">
    <location>
        <begin position="290"/>
        <end position="313"/>
    </location>
</feature>
<sequence length="313" mass="35329">MKCPLPSKKEMEKEQRGQFFHCFDPVGEVLLVKWKDSSVVTMATNYDSILPTCFVKRWSSSAREKVNVQQPKLFHSYNCSMGGVDLLDQEANNYRVRIRGKKWWWPLFTQMLNVAMVNSWKIHQLTADEPVDLLAFLRNVTRCRSTVVQATVLTVVLGTAALIAKTCLSLESPTYDLPDRDVEQLFRSQDVNGTVDNDTDVLSTVDVLDQARVEKTGINDVRKKEVDIGSPLSLDSFPAQQVESAYTGRHFETHSAPIPDSATYVVKHNGASGPVSPVLSLLLENLKRKDYQPPRPNWLEQDDKWAPHPVNGT</sequence>
<gene>
    <name evidence="3" type="ORF">HPB48_017638</name>
</gene>
<dbReference type="PANTHER" id="PTHR47055">
    <property type="entry name" value="DDE_TNP_1_7 DOMAIN-CONTAINING PROTEIN"/>
    <property type="match status" value="1"/>
</dbReference>
<dbReference type="VEuPathDB" id="VectorBase:HLOH_058593"/>
<dbReference type="GO" id="GO:0043565">
    <property type="term" value="F:sequence-specific DNA binding"/>
    <property type="evidence" value="ECO:0007669"/>
    <property type="project" value="TreeGrafter"/>
</dbReference>
<proteinExistence type="predicted"/>
<dbReference type="AlphaFoldDB" id="A0A9J6FMS4"/>